<accession>A0AAI8Z1B8</accession>
<feature type="compositionally biased region" description="Low complexity" evidence="5">
    <location>
        <begin position="180"/>
        <end position="189"/>
    </location>
</feature>
<evidence type="ECO:0000256" key="1">
    <source>
        <dbReference type="ARBA" id="ARBA00022723"/>
    </source>
</evidence>
<evidence type="ECO:0000256" key="5">
    <source>
        <dbReference type="SAM" id="MobiDB-lite"/>
    </source>
</evidence>
<evidence type="ECO:0000259" key="6">
    <source>
        <dbReference type="SMART" id="SM00355"/>
    </source>
</evidence>
<organism evidence="7 8">
    <name type="scientific">Lecanosticta acicola</name>
    <dbReference type="NCBI Taxonomy" id="111012"/>
    <lineage>
        <taxon>Eukaryota</taxon>
        <taxon>Fungi</taxon>
        <taxon>Dikarya</taxon>
        <taxon>Ascomycota</taxon>
        <taxon>Pezizomycotina</taxon>
        <taxon>Dothideomycetes</taxon>
        <taxon>Dothideomycetidae</taxon>
        <taxon>Mycosphaerellales</taxon>
        <taxon>Mycosphaerellaceae</taxon>
        <taxon>Lecanosticta</taxon>
    </lineage>
</organism>
<dbReference type="PANTHER" id="PTHR19818">
    <property type="entry name" value="ZINC FINGER PROTEIN ZIC AND GLI"/>
    <property type="match status" value="1"/>
</dbReference>
<proteinExistence type="predicted"/>
<dbReference type="SMART" id="SM00355">
    <property type="entry name" value="ZnF_C2H2"/>
    <property type="match status" value="3"/>
</dbReference>
<gene>
    <name evidence="7" type="ORF">LECACI_7A005792</name>
</gene>
<keyword evidence="2" id="KW-0677">Repeat</keyword>
<reference evidence="7" key="1">
    <citation type="submission" date="2023-11" db="EMBL/GenBank/DDBJ databases">
        <authorList>
            <person name="Alioto T."/>
            <person name="Alioto T."/>
            <person name="Gomez Garrido J."/>
        </authorList>
    </citation>
    <scope>NUCLEOTIDE SEQUENCE</scope>
</reference>
<evidence type="ECO:0000313" key="8">
    <source>
        <dbReference type="Proteomes" id="UP001296104"/>
    </source>
</evidence>
<dbReference type="InterPro" id="IPR050329">
    <property type="entry name" value="GLI_C2H2-zinc-finger"/>
</dbReference>
<dbReference type="InterPro" id="IPR036236">
    <property type="entry name" value="Znf_C2H2_sf"/>
</dbReference>
<keyword evidence="1" id="KW-0479">Metal-binding</keyword>
<feature type="compositionally biased region" description="Polar residues" evidence="5">
    <location>
        <begin position="259"/>
        <end position="268"/>
    </location>
</feature>
<name>A0AAI8Z1B8_9PEZI</name>
<evidence type="ECO:0000256" key="3">
    <source>
        <dbReference type="ARBA" id="ARBA00022771"/>
    </source>
</evidence>
<feature type="compositionally biased region" description="Polar residues" evidence="5">
    <location>
        <begin position="208"/>
        <end position="217"/>
    </location>
</feature>
<dbReference type="GO" id="GO:0005634">
    <property type="term" value="C:nucleus"/>
    <property type="evidence" value="ECO:0007669"/>
    <property type="project" value="UniProtKB-ARBA"/>
</dbReference>
<dbReference type="GO" id="GO:0045944">
    <property type="term" value="P:positive regulation of transcription by RNA polymerase II"/>
    <property type="evidence" value="ECO:0007669"/>
    <property type="project" value="UniProtKB-ARBA"/>
</dbReference>
<feature type="compositionally biased region" description="Low complexity" evidence="5">
    <location>
        <begin position="512"/>
        <end position="528"/>
    </location>
</feature>
<evidence type="ECO:0000256" key="4">
    <source>
        <dbReference type="ARBA" id="ARBA00022833"/>
    </source>
</evidence>
<feature type="region of interest" description="Disordered" evidence="5">
    <location>
        <begin position="1"/>
        <end position="110"/>
    </location>
</feature>
<dbReference type="Proteomes" id="UP001296104">
    <property type="component" value="Unassembled WGS sequence"/>
</dbReference>
<feature type="region of interest" description="Disordered" evidence="5">
    <location>
        <begin position="498"/>
        <end position="528"/>
    </location>
</feature>
<feature type="domain" description="C2H2-type" evidence="6">
    <location>
        <begin position="455"/>
        <end position="480"/>
    </location>
</feature>
<dbReference type="AlphaFoldDB" id="A0AAI8Z1B8"/>
<keyword evidence="3" id="KW-0863">Zinc-finger</keyword>
<feature type="domain" description="C2H2-type" evidence="6">
    <location>
        <begin position="421"/>
        <end position="450"/>
    </location>
</feature>
<dbReference type="Gene3D" id="3.30.160.60">
    <property type="entry name" value="Classic Zinc Finger"/>
    <property type="match status" value="2"/>
</dbReference>
<dbReference type="GO" id="GO:0008270">
    <property type="term" value="F:zinc ion binding"/>
    <property type="evidence" value="ECO:0007669"/>
    <property type="project" value="UniProtKB-KW"/>
</dbReference>
<feature type="compositionally biased region" description="Acidic residues" evidence="5">
    <location>
        <begin position="65"/>
        <end position="75"/>
    </location>
</feature>
<dbReference type="GO" id="GO:0000981">
    <property type="term" value="F:DNA-binding transcription factor activity, RNA polymerase II-specific"/>
    <property type="evidence" value="ECO:0007669"/>
    <property type="project" value="TreeGrafter"/>
</dbReference>
<sequence length="528" mass="57430">MNYIEEDEPIFRESPPLRATRYSPEQSPSPELALEPPDPLVGRRRPDPGITVLGLTSHQNHSDSIEDACDQDTEMTDTPIPPAPDEPARSNETAATVVDDEPSPAKVDLGAASNAKVLQATAALVLSRDSSNDSSAPPRIDSARDSREKVPQLPAEKRTYSSEASPPLTIQTIPQPPAPASEESLASSPILRKQMIEGNAANTLPAVSPQQEESSTVPHRESLPPFHQLAYLAETATQQATQHDVRAQPSSSHHQSPSFGSIAQSPVQTFHHPHPFSTQTSPTAYAHSSARSPTSTLSDGHHYASPQQPTPQGYYSDRRSSTATEGSRPFLANIPSLPSQSSSGDSYATNASSDGHSTSHTASINEHMDPNGRLVLPPPPGMITIPTGSFKCDFDGCTAPPFQTQYLLSSHRNVHSQNRPHYCPVSDCPRSEGGKGFKRKNEMIRHGLVHNSPGYVCPFCPDREHRYPRPDNLQRHVRVHHPDRNRDDQALRDVLALRQEGSAQKQRRRRTQSTTDAPPDAAPSTAPA</sequence>
<dbReference type="GO" id="GO:0000978">
    <property type="term" value="F:RNA polymerase II cis-regulatory region sequence-specific DNA binding"/>
    <property type="evidence" value="ECO:0007669"/>
    <property type="project" value="TreeGrafter"/>
</dbReference>
<dbReference type="InterPro" id="IPR013087">
    <property type="entry name" value="Znf_C2H2_type"/>
</dbReference>
<feature type="compositionally biased region" description="Low complexity" evidence="5">
    <location>
        <begin position="248"/>
        <end position="258"/>
    </location>
</feature>
<comment type="caution">
    <text evidence="7">The sequence shown here is derived from an EMBL/GenBank/DDBJ whole genome shotgun (WGS) entry which is preliminary data.</text>
</comment>
<feature type="compositionally biased region" description="Low complexity" evidence="5">
    <location>
        <begin position="336"/>
        <end position="346"/>
    </location>
</feature>
<keyword evidence="8" id="KW-1185">Reference proteome</keyword>
<evidence type="ECO:0000256" key="2">
    <source>
        <dbReference type="ARBA" id="ARBA00022737"/>
    </source>
</evidence>
<feature type="region of interest" description="Disordered" evidence="5">
    <location>
        <begin position="125"/>
        <end position="378"/>
    </location>
</feature>
<feature type="compositionally biased region" description="Polar residues" evidence="5">
    <location>
        <begin position="347"/>
        <end position="364"/>
    </location>
</feature>
<evidence type="ECO:0000313" key="7">
    <source>
        <dbReference type="EMBL" id="CAK4030634.1"/>
    </source>
</evidence>
<protein>
    <submittedName>
        <fullName evidence="7">Metallothionein expression activator</fullName>
    </submittedName>
</protein>
<dbReference type="EMBL" id="CAVMBE010000038">
    <property type="protein sequence ID" value="CAK4030634.1"/>
    <property type="molecule type" value="Genomic_DNA"/>
</dbReference>
<feature type="domain" description="C2H2-type" evidence="6">
    <location>
        <begin position="390"/>
        <end position="415"/>
    </location>
</feature>
<feature type="compositionally biased region" description="Basic and acidic residues" evidence="5">
    <location>
        <begin position="141"/>
        <end position="160"/>
    </location>
</feature>
<keyword evidence="4" id="KW-0862">Zinc</keyword>
<dbReference type="PANTHER" id="PTHR19818:SF139">
    <property type="entry name" value="PAIR-RULE PROTEIN ODD-PAIRED"/>
    <property type="match status" value="1"/>
</dbReference>
<feature type="compositionally biased region" description="Polar residues" evidence="5">
    <location>
        <begin position="289"/>
        <end position="298"/>
    </location>
</feature>
<dbReference type="SUPFAM" id="SSF57667">
    <property type="entry name" value="beta-beta-alpha zinc fingers"/>
    <property type="match status" value="1"/>
</dbReference>